<sequence length="76" mass="8250">MSDTTHSSVVNTTKRLNKLRELFSNYDITAYIIPSEDSHQSEYVAACDARRSFISGFTGSAGLAIVSNDAAALFTD</sequence>
<dbReference type="EMBL" id="CAJVQC010045238">
    <property type="protein sequence ID" value="CAG8780964.1"/>
    <property type="molecule type" value="Genomic_DNA"/>
</dbReference>
<evidence type="ECO:0000313" key="2">
    <source>
        <dbReference type="Proteomes" id="UP000789920"/>
    </source>
</evidence>
<reference evidence="1" key="1">
    <citation type="submission" date="2021-06" db="EMBL/GenBank/DDBJ databases">
        <authorList>
            <person name="Kallberg Y."/>
            <person name="Tangrot J."/>
            <person name="Rosling A."/>
        </authorList>
    </citation>
    <scope>NUCLEOTIDE SEQUENCE</scope>
    <source>
        <strain evidence="1">MA461A</strain>
    </source>
</reference>
<keyword evidence="2" id="KW-1185">Reference proteome</keyword>
<feature type="non-terminal residue" evidence="1">
    <location>
        <position position="76"/>
    </location>
</feature>
<comment type="caution">
    <text evidence="1">The sequence shown here is derived from an EMBL/GenBank/DDBJ whole genome shotgun (WGS) entry which is preliminary data.</text>
</comment>
<accession>A0ACA9R8M5</accession>
<gene>
    <name evidence="1" type="ORF">RPERSI_LOCUS17572</name>
</gene>
<evidence type="ECO:0000313" key="1">
    <source>
        <dbReference type="EMBL" id="CAG8780964.1"/>
    </source>
</evidence>
<organism evidence="1 2">
    <name type="scientific">Racocetra persica</name>
    <dbReference type="NCBI Taxonomy" id="160502"/>
    <lineage>
        <taxon>Eukaryota</taxon>
        <taxon>Fungi</taxon>
        <taxon>Fungi incertae sedis</taxon>
        <taxon>Mucoromycota</taxon>
        <taxon>Glomeromycotina</taxon>
        <taxon>Glomeromycetes</taxon>
        <taxon>Diversisporales</taxon>
        <taxon>Gigasporaceae</taxon>
        <taxon>Racocetra</taxon>
    </lineage>
</organism>
<protein>
    <submittedName>
        <fullName evidence="1">11865_t:CDS:1</fullName>
    </submittedName>
</protein>
<name>A0ACA9R8M5_9GLOM</name>
<dbReference type="Proteomes" id="UP000789920">
    <property type="component" value="Unassembled WGS sequence"/>
</dbReference>
<proteinExistence type="predicted"/>